<feature type="transmembrane region" description="Helical" evidence="7">
    <location>
        <begin position="30"/>
        <end position="48"/>
    </location>
</feature>
<dbReference type="InterPro" id="IPR011701">
    <property type="entry name" value="MFS"/>
</dbReference>
<dbReference type="PROSITE" id="PS50850">
    <property type="entry name" value="MFS"/>
    <property type="match status" value="1"/>
</dbReference>
<feature type="region of interest" description="Disordered" evidence="6">
    <location>
        <begin position="455"/>
        <end position="479"/>
    </location>
</feature>
<feature type="transmembrane region" description="Helical" evidence="7">
    <location>
        <begin position="308"/>
        <end position="327"/>
    </location>
</feature>
<evidence type="ECO:0000256" key="5">
    <source>
        <dbReference type="ARBA" id="ARBA00023136"/>
    </source>
</evidence>
<comment type="subcellular location">
    <subcellularLocation>
        <location evidence="1">Cell membrane</location>
        <topology evidence="1">Multi-pass membrane protein</topology>
    </subcellularLocation>
</comment>
<dbReference type="CDD" id="cd06174">
    <property type="entry name" value="MFS"/>
    <property type="match status" value="1"/>
</dbReference>
<feature type="transmembrane region" description="Helical" evidence="7">
    <location>
        <begin position="404"/>
        <end position="425"/>
    </location>
</feature>
<organism evidence="9 10">
    <name type="scientific">Actinomadura miaoliensis</name>
    <dbReference type="NCBI Taxonomy" id="430685"/>
    <lineage>
        <taxon>Bacteria</taxon>
        <taxon>Bacillati</taxon>
        <taxon>Actinomycetota</taxon>
        <taxon>Actinomycetes</taxon>
        <taxon>Streptosporangiales</taxon>
        <taxon>Thermomonosporaceae</taxon>
        <taxon>Actinomadura</taxon>
    </lineage>
</organism>
<dbReference type="SUPFAM" id="SSF103473">
    <property type="entry name" value="MFS general substrate transporter"/>
    <property type="match status" value="1"/>
</dbReference>
<comment type="caution">
    <text evidence="9">The sequence shown here is derived from an EMBL/GenBank/DDBJ whole genome shotgun (WGS) entry which is preliminary data.</text>
</comment>
<dbReference type="PANTHER" id="PTHR43124">
    <property type="entry name" value="PURINE EFFLUX PUMP PBUE"/>
    <property type="match status" value="1"/>
</dbReference>
<keyword evidence="2" id="KW-1003">Cell membrane</keyword>
<feature type="transmembrane region" description="Helical" evidence="7">
    <location>
        <begin position="163"/>
        <end position="183"/>
    </location>
</feature>
<dbReference type="InterPro" id="IPR036259">
    <property type="entry name" value="MFS_trans_sf"/>
</dbReference>
<evidence type="ECO:0000256" key="6">
    <source>
        <dbReference type="SAM" id="MobiDB-lite"/>
    </source>
</evidence>
<sequence length="479" mass="50658">MQNEKTLTRAPSPTLPPTSPLTSRDTRVPALAWTLWAVGVAAYVVAVLHRTSFGVAGLDAVHRFDTSAGMLASFTVLQLVVYAGLQIPVGLMLDRLGPRRMIAGGALAMAAGQALLAFTTDIGTAVVARVLVGAGDAMTFISVLSLVTVWFPARRIPVVTQLTGLLGQTGQVLSAVPLVALLHGPGWSAAFGSAAGLGVLVGVLALAVLRDAPPGKERAKAPGLAEVGGNLVAAWRHPGTRLGLWTHFVTQFSGTVFALMWGYPYLVSGQGMAPSSASTLLTVFVLATMVSGPYVGRLVARHPLHRSWLVLGVVALNAGAWAAVLAWPPPAPAWLLVVLVLCVALGGPGSMIGFDFARTFNPPTRQGAATGIVNMGGFCAALVTILLIGFVLDALSPGREFTPEAFRVAWMVQLPIWIIGVTCLLRSRTLARRRLAEEGVTVPYLRHTVRRTVRAAVRRSPGRRSSERRSPERRSPGRR</sequence>
<feature type="transmembrane region" description="Helical" evidence="7">
    <location>
        <begin position="189"/>
        <end position="209"/>
    </location>
</feature>
<feature type="transmembrane region" description="Helical" evidence="7">
    <location>
        <begin position="275"/>
        <end position="296"/>
    </location>
</feature>
<evidence type="ECO:0000313" key="9">
    <source>
        <dbReference type="EMBL" id="GAA4080350.1"/>
    </source>
</evidence>
<dbReference type="InterPro" id="IPR050189">
    <property type="entry name" value="MFS_Efflux_Transporters"/>
</dbReference>
<dbReference type="Pfam" id="PF07690">
    <property type="entry name" value="MFS_1"/>
    <property type="match status" value="1"/>
</dbReference>
<evidence type="ECO:0000256" key="2">
    <source>
        <dbReference type="ARBA" id="ARBA00022475"/>
    </source>
</evidence>
<evidence type="ECO:0000313" key="10">
    <source>
        <dbReference type="Proteomes" id="UP001500683"/>
    </source>
</evidence>
<reference evidence="10" key="1">
    <citation type="journal article" date="2019" name="Int. J. Syst. Evol. Microbiol.">
        <title>The Global Catalogue of Microorganisms (GCM) 10K type strain sequencing project: providing services to taxonomists for standard genome sequencing and annotation.</title>
        <authorList>
            <consortium name="The Broad Institute Genomics Platform"/>
            <consortium name="The Broad Institute Genome Sequencing Center for Infectious Disease"/>
            <person name="Wu L."/>
            <person name="Ma J."/>
        </authorList>
    </citation>
    <scope>NUCLEOTIDE SEQUENCE [LARGE SCALE GENOMIC DNA]</scope>
    <source>
        <strain evidence="10">JCM 16702</strain>
    </source>
</reference>
<feature type="transmembrane region" description="Helical" evidence="7">
    <location>
        <begin position="244"/>
        <end position="263"/>
    </location>
</feature>
<evidence type="ECO:0000259" key="8">
    <source>
        <dbReference type="PROSITE" id="PS50850"/>
    </source>
</evidence>
<dbReference type="PANTHER" id="PTHR43124:SF3">
    <property type="entry name" value="CHLORAMPHENICOL EFFLUX PUMP RV0191"/>
    <property type="match status" value="1"/>
</dbReference>
<evidence type="ECO:0000256" key="7">
    <source>
        <dbReference type="SAM" id="Phobius"/>
    </source>
</evidence>
<feature type="transmembrane region" description="Helical" evidence="7">
    <location>
        <begin position="68"/>
        <end position="89"/>
    </location>
</feature>
<accession>A0ABP7W3J3</accession>
<keyword evidence="5 7" id="KW-0472">Membrane</keyword>
<evidence type="ECO:0000256" key="4">
    <source>
        <dbReference type="ARBA" id="ARBA00022989"/>
    </source>
</evidence>
<dbReference type="InterPro" id="IPR020846">
    <property type="entry name" value="MFS_dom"/>
</dbReference>
<evidence type="ECO:0000256" key="1">
    <source>
        <dbReference type="ARBA" id="ARBA00004651"/>
    </source>
</evidence>
<feature type="region of interest" description="Disordered" evidence="6">
    <location>
        <begin position="1"/>
        <end position="24"/>
    </location>
</feature>
<dbReference type="Proteomes" id="UP001500683">
    <property type="component" value="Unassembled WGS sequence"/>
</dbReference>
<feature type="transmembrane region" description="Helical" evidence="7">
    <location>
        <begin position="333"/>
        <end position="356"/>
    </location>
</feature>
<dbReference type="EMBL" id="BAAAZG010000028">
    <property type="protein sequence ID" value="GAA4080350.1"/>
    <property type="molecule type" value="Genomic_DNA"/>
</dbReference>
<name>A0ABP7W3J3_9ACTN</name>
<keyword evidence="4 7" id="KW-1133">Transmembrane helix</keyword>
<gene>
    <name evidence="9" type="ORF">GCM10022214_43630</name>
</gene>
<keyword evidence="10" id="KW-1185">Reference proteome</keyword>
<feature type="compositionally biased region" description="Basic and acidic residues" evidence="6">
    <location>
        <begin position="464"/>
        <end position="479"/>
    </location>
</feature>
<evidence type="ECO:0000256" key="3">
    <source>
        <dbReference type="ARBA" id="ARBA00022692"/>
    </source>
</evidence>
<feature type="domain" description="Major facilitator superfamily (MFS) profile" evidence="8">
    <location>
        <begin position="30"/>
        <end position="432"/>
    </location>
</feature>
<dbReference type="RefSeq" id="WP_344950386.1">
    <property type="nucleotide sequence ID" value="NZ_BAAAZG010000028.1"/>
</dbReference>
<feature type="transmembrane region" description="Helical" evidence="7">
    <location>
        <begin position="368"/>
        <end position="392"/>
    </location>
</feature>
<proteinExistence type="predicted"/>
<protein>
    <submittedName>
        <fullName evidence="9">MFS transporter</fullName>
    </submittedName>
</protein>
<keyword evidence="3 7" id="KW-0812">Transmembrane</keyword>
<feature type="transmembrane region" description="Helical" evidence="7">
    <location>
        <begin position="126"/>
        <end position="151"/>
    </location>
</feature>
<dbReference type="Gene3D" id="1.20.1250.20">
    <property type="entry name" value="MFS general substrate transporter like domains"/>
    <property type="match status" value="2"/>
</dbReference>
<feature type="transmembrane region" description="Helical" evidence="7">
    <location>
        <begin position="101"/>
        <end position="120"/>
    </location>
</feature>